<proteinExistence type="predicted"/>
<evidence type="ECO:0000313" key="1">
    <source>
        <dbReference type="EMBL" id="CAB3939966.1"/>
    </source>
</evidence>
<evidence type="ECO:0000313" key="2">
    <source>
        <dbReference type="Proteomes" id="UP000494183"/>
    </source>
</evidence>
<sequence length="44" mass="5000">MRLQLVYRLVSALSQNNFDHSSIVRAIGALLRRSLDHALLLKPI</sequence>
<dbReference type="AlphaFoldDB" id="A0A6S7FF72"/>
<reference evidence="1 2" key="1">
    <citation type="submission" date="2020-04" db="EMBL/GenBank/DDBJ databases">
        <authorList>
            <person name="De Canck E."/>
        </authorList>
    </citation>
    <scope>NUCLEOTIDE SEQUENCE [LARGE SCALE GENOMIC DNA]</scope>
    <source>
        <strain evidence="1 2">LMG 6000</strain>
    </source>
</reference>
<gene>
    <name evidence="1" type="ORF">LMG6000_06346</name>
</gene>
<keyword evidence="2" id="KW-1185">Reference proteome</keyword>
<protein>
    <submittedName>
        <fullName evidence="1">Uncharacterized protein</fullName>
    </submittedName>
</protein>
<dbReference type="Proteomes" id="UP000494183">
    <property type="component" value="Unassembled WGS sequence"/>
</dbReference>
<accession>A0A6S7FF72</accession>
<name>A0A6S7FF72_9BURK</name>
<organism evidence="1 2">
    <name type="scientific">Achromobacter insolitus</name>
    <dbReference type="NCBI Taxonomy" id="217204"/>
    <lineage>
        <taxon>Bacteria</taxon>
        <taxon>Pseudomonadati</taxon>
        <taxon>Pseudomonadota</taxon>
        <taxon>Betaproteobacteria</taxon>
        <taxon>Burkholderiales</taxon>
        <taxon>Alcaligenaceae</taxon>
        <taxon>Achromobacter</taxon>
    </lineage>
</organism>
<dbReference type="EMBL" id="CADILH010000016">
    <property type="protein sequence ID" value="CAB3939966.1"/>
    <property type="molecule type" value="Genomic_DNA"/>
</dbReference>